<accession>A0A9K3DCI0</accession>
<dbReference type="Proteomes" id="UP000265618">
    <property type="component" value="Unassembled WGS sequence"/>
</dbReference>
<comment type="caution">
    <text evidence="2">The sequence shown here is derived from an EMBL/GenBank/DDBJ whole genome shotgun (WGS) entry which is preliminary data.</text>
</comment>
<protein>
    <submittedName>
        <fullName evidence="2">Uncharacterized protein</fullName>
    </submittedName>
</protein>
<keyword evidence="1" id="KW-0472">Membrane</keyword>
<keyword evidence="1" id="KW-1133">Transmembrane helix</keyword>
<feature type="transmembrane region" description="Helical" evidence="1">
    <location>
        <begin position="23"/>
        <end position="48"/>
    </location>
</feature>
<gene>
    <name evidence="2" type="ORF">KIPB_017089</name>
</gene>
<organism evidence="2 3">
    <name type="scientific">Kipferlia bialata</name>
    <dbReference type="NCBI Taxonomy" id="797122"/>
    <lineage>
        <taxon>Eukaryota</taxon>
        <taxon>Metamonada</taxon>
        <taxon>Carpediemonas-like organisms</taxon>
        <taxon>Kipferlia</taxon>
    </lineage>
</organism>
<evidence type="ECO:0000313" key="2">
    <source>
        <dbReference type="EMBL" id="GIQ92979.1"/>
    </source>
</evidence>
<reference evidence="2 3" key="1">
    <citation type="journal article" date="2018" name="PLoS ONE">
        <title>The draft genome of Kipferlia bialata reveals reductive genome evolution in fornicate parasites.</title>
        <authorList>
            <person name="Tanifuji G."/>
            <person name="Takabayashi S."/>
            <person name="Kume K."/>
            <person name="Takagi M."/>
            <person name="Nakayama T."/>
            <person name="Kamikawa R."/>
            <person name="Inagaki Y."/>
            <person name="Hashimoto T."/>
        </authorList>
    </citation>
    <scope>NUCLEOTIDE SEQUENCE [LARGE SCALE GENOMIC DNA]</scope>
    <source>
        <strain evidence="2">NY0173</strain>
    </source>
</reference>
<keyword evidence="1" id="KW-0812">Transmembrane</keyword>
<sequence>CLLIQYIFNQLSEDPTYTEYCHMVWAILIVNAVMVLILSGMNPIAALLSSYSLSLYTLISGMNPIAASL</sequence>
<dbReference type="AlphaFoldDB" id="A0A9K3DCI0"/>
<name>A0A9K3DCI0_9EUKA</name>
<feature type="non-terminal residue" evidence="2">
    <location>
        <position position="1"/>
    </location>
</feature>
<evidence type="ECO:0000313" key="3">
    <source>
        <dbReference type="Proteomes" id="UP000265618"/>
    </source>
</evidence>
<evidence type="ECO:0000256" key="1">
    <source>
        <dbReference type="SAM" id="Phobius"/>
    </source>
</evidence>
<proteinExistence type="predicted"/>
<feature type="non-terminal residue" evidence="2">
    <location>
        <position position="69"/>
    </location>
</feature>
<keyword evidence="3" id="KW-1185">Reference proteome</keyword>
<dbReference type="EMBL" id="BDIP01011074">
    <property type="protein sequence ID" value="GIQ92979.1"/>
    <property type="molecule type" value="Genomic_DNA"/>
</dbReference>